<feature type="region of interest" description="Disordered" evidence="1">
    <location>
        <begin position="156"/>
        <end position="198"/>
    </location>
</feature>
<evidence type="ECO:0000313" key="2">
    <source>
        <dbReference type="EMBL" id="KAF0287370.1"/>
    </source>
</evidence>
<organism evidence="2 3">
    <name type="scientific">Amphibalanus amphitrite</name>
    <name type="common">Striped barnacle</name>
    <name type="synonym">Balanus amphitrite</name>
    <dbReference type="NCBI Taxonomy" id="1232801"/>
    <lineage>
        <taxon>Eukaryota</taxon>
        <taxon>Metazoa</taxon>
        <taxon>Ecdysozoa</taxon>
        <taxon>Arthropoda</taxon>
        <taxon>Crustacea</taxon>
        <taxon>Multicrustacea</taxon>
        <taxon>Cirripedia</taxon>
        <taxon>Thoracica</taxon>
        <taxon>Thoracicalcarea</taxon>
        <taxon>Balanomorpha</taxon>
        <taxon>Balanoidea</taxon>
        <taxon>Balanidae</taxon>
        <taxon>Amphibalaninae</taxon>
        <taxon>Amphibalanus</taxon>
    </lineage>
</organism>
<dbReference type="EMBL" id="VIIS01002196">
    <property type="protein sequence ID" value="KAF0287370.1"/>
    <property type="molecule type" value="Genomic_DNA"/>
</dbReference>
<gene>
    <name evidence="2" type="ORF">FJT64_014215</name>
</gene>
<sequence length="198" mass="22596">MERSRMIGSVDNFDGQQNLQEWIQMVNRAAEFAGWTDDATFKAAMFRLRGEAGEHAEQLKSEGKITSWPELQREKKGYRPFPEHWSGLEDTETEEQDENNEGAEAFHTPPAIDKMKPRQIINMGTWLLIIWMCLDTSNSLQEPGDGTEERERVIPGLHSGLLNQTNDVATKEEEEEARALPQTPRAQRQGLELHDYAG</sequence>
<dbReference type="OrthoDB" id="6382339at2759"/>
<proteinExistence type="predicted"/>
<keyword evidence="3" id="KW-1185">Reference proteome</keyword>
<accession>A0A6A4V863</accession>
<dbReference type="AlphaFoldDB" id="A0A6A4V863"/>
<reference evidence="2 3" key="1">
    <citation type="submission" date="2019-07" db="EMBL/GenBank/DDBJ databases">
        <title>Draft genome assembly of a fouling barnacle, Amphibalanus amphitrite (Darwin, 1854): The first reference genome for Thecostraca.</title>
        <authorList>
            <person name="Kim W."/>
        </authorList>
    </citation>
    <scope>NUCLEOTIDE SEQUENCE [LARGE SCALE GENOMIC DNA]</scope>
    <source>
        <strain evidence="2">SNU_AA5</strain>
        <tissue evidence="2">Soma without cirri and trophi</tissue>
    </source>
</reference>
<protein>
    <submittedName>
        <fullName evidence="2">Uncharacterized protein</fullName>
    </submittedName>
</protein>
<dbReference type="Proteomes" id="UP000440578">
    <property type="component" value="Unassembled WGS sequence"/>
</dbReference>
<comment type="caution">
    <text evidence="2">The sequence shown here is derived from an EMBL/GenBank/DDBJ whole genome shotgun (WGS) entry which is preliminary data.</text>
</comment>
<evidence type="ECO:0000256" key="1">
    <source>
        <dbReference type="SAM" id="MobiDB-lite"/>
    </source>
</evidence>
<feature type="region of interest" description="Disordered" evidence="1">
    <location>
        <begin position="80"/>
        <end position="108"/>
    </location>
</feature>
<evidence type="ECO:0000313" key="3">
    <source>
        <dbReference type="Proteomes" id="UP000440578"/>
    </source>
</evidence>
<name>A0A6A4V863_AMPAM</name>
<feature type="compositionally biased region" description="Acidic residues" evidence="1">
    <location>
        <begin position="89"/>
        <end position="101"/>
    </location>
</feature>